<comment type="caution">
    <text evidence="2">The sequence shown here is derived from an EMBL/GenBank/DDBJ whole genome shotgun (WGS) entry which is preliminary data.</text>
</comment>
<proteinExistence type="predicted"/>
<gene>
    <name evidence="2" type="ORF">DdX_19143</name>
</gene>
<evidence type="ECO:0000256" key="1">
    <source>
        <dbReference type="SAM" id="MobiDB-lite"/>
    </source>
</evidence>
<evidence type="ECO:0000313" key="3">
    <source>
        <dbReference type="Proteomes" id="UP001201812"/>
    </source>
</evidence>
<dbReference type="AlphaFoldDB" id="A0AAD4MNN5"/>
<reference evidence="2" key="1">
    <citation type="submission" date="2022-01" db="EMBL/GenBank/DDBJ databases">
        <title>Genome Sequence Resource for Two Populations of Ditylenchus destructor, the Migratory Endoparasitic Phytonematode.</title>
        <authorList>
            <person name="Zhang H."/>
            <person name="Lin R."/>
            <person name="Xie B."/>
        </authorList>
    </citation>
    <scope>NUCLEOTIDE SEQUENCE</scope>
    <source>
        <strain evidence="2">BazhouSP</strain>
    </source>
</reference>
<evidence type="ECO:0000313" key="2">
    <source>
        <dbReference type="EMBL" id="KAI1696250.1"/>
    </source>
</evidence>
<keyword evidence="3" id="KW-1185">Reference proteome</keyword>
<sequence length="373" mass="41977">MKKRASTTSESAESVETPTKRRSIQPTRKLSKIKVGEPVSAVELQCVYIDLSKPKKSNQWISKIVGADLDGNFATVFAWAENSERLLDNGQMKKGKFYRFENLVAEKQEEEYNMGNVLYQLAFKASACMKHINEDPFASMQKRFYEAVINKFVINATLFKPRKWDDASGNDLIDLEGIIQTVGHVYNYKKEGYAQCSLDVACVFGKHSVNVTFWNGFAGLFHSILQGSEGFAVQLQNVVVDDKLRKVTYTMRSRFKLIKSEEIKVSKSLRQFAEFGCGNVKSDFRLKALTLPASSAAGSCNVIATDGQFKALIQFGFDSDMDIGDEFVVKLSVVKVKGDLLCIVVNEPDNVEVFEDQKMCEEFDIDELEYPPV</sequence>
<accession>A0AAD4MNN5</accession>
<protein>
    <submittedName>
        <fullName evidence="2">Uncharacterized protein</fullName>
    </submittedName>
</protein>
<dbReference type="EMBL" id="JAKKPZ010000339">
    <property type="protein sequence ID" value="KAI1696250.1"/>
    <property type="molecule type" value="Genomic_DNA"/>
</dbReference>
<organism evidence="2 3">
    <name type="scientific">Ditylenchus destructor</name>
    <dbReference type="NCBI Taxonomy" id="166010"/>
    <lineage>
        <taxon>Eukaryota</taxon>
        <taxon>Metazoa</taxon>
        <taxon>Ecdysozoa</taxon>
        <taxon>Nematoda</taxon>
        <taxon>Chromadorea</taxon>
        <taxon>Rhabditida</taxon>
        <taxon>Tylenchina</taxon>
        <taxon>Tylenchomorpha</taxon>
        <taxon>Sphaerularioidea</taxon>
        <taxon>Anguinidae</taxon>
        <taxon>Anguininae</taxon>
        <taxon>Ditylenchus</taxon>
    </lineage>
</organism>
<name>A0AAD4MNN5_9BILA</name>
<feature type="region of interest" description="Disordered" evidence="1">
    <location>
        <begin position="1"/>
        <end position="28"/>
    </location>
</feature>
<feature type="compositionally biased region" description="Low complexity" evidence="1">
    <location>
        <begin position="1"/>
        <end position="14"/>
    </location>
</feature>
<dbReference type="Proteomes" id="UP001201812">
    <property type="component" value="Unassembled WGS sequence"/>
</dbReference>